<evidence type="ECO:0000259" key="1">
    <source>
        <dbReference type="Pfam" id="PF01408"/>
    </source>
</evidence>
<dbReference type="Pfam" id="PF01408">
    <property type="entry name" value="GFO_IDH_MocA"/>
    <property type="match status" value="1"/>
</dbReference>
<name>A0AAE3NWT2_9BACT</name>
<dbReference type="SUPFAM" id="SSF51735">
    <property type="entry name" value="NAD(P)-binding Rossmann-fold domains"/>
    <property type="match status" value="1"/>
</dbReference>
<gene>
    <name evidence="3" type="ORF">P0M35_04985</name>
</gene>
<feature type="domain" description="Gfo/Idh/MocA-like oxidoreductase N-terminal" evidence="1">
    <location>
        <begin position="9"/>
        <end position="126"/>
    </location>
</feature>
<evidence type="ECO:0000259" key="2">
    <source>
        <dbReference type="Pfam" id="PF02894"/>
    </source>
</evidence>
<dbReference type="InterPro" id="IPR052515">
    <property type="entry name" value="Gfo/Idh/MocA_Oxidoreductase"/>
</dbReference>
<feature type="domain" description="Gfo/Idh/MocA-like oxidoreductase C-terminal" evidence="2">
    <location>
        <begin position="143"/>
        <end position="225"/>
    </location>
</feature>
<dbReference type="PANTHER" id="PTHR43249">
    <property type="entry name" value="UDP-N-ACETYL-2-AMINO-2-DEOXY-D-GLUCURONATE OXIDASE"/>
    <property type="match status" value="1"/>
</dbReference>
<dbReference type="InterPro" id="IPR004104">
    <property type="entry name" value="Gfo/Idh/MocA-like_OxRdtase_C"/>
</dbReference>
<dbReference type="RefSeq" id="WP_321535263.1">
    <property type="nucleotide sequence ID" value="NZ_JARGDL010000004.1"/>
</dbReference>
<proteinExistence type="predicted"/>
<dbReference type="Pfam" id="PF02894">
    <property type="entry name" value="GFO_IDH_MocA_C"/>
    <property type="match status" value="1"/>
</dbReference>
<dbReference type="InterPro" id="IPR000683">
    <property type="entry name" value="Gfo/Idh/MocA-like_OxRdtase_N"/>
</dbReference>
<dbReference type="Proteomes" id="UP001221302">
    <property type="component" value="Unassembled WGS sequence"/>
</dbReference>
<reference evidence="3" key="1">
    <citation type="submission" date="2023-03" db="EMBL/GenBank/DDBJ databases">
        <title>Stygiobacter electus gen. nov., sp. nov., facultatively anaerobic thermotolerant bacterium of the class Ignavibacteria from a well of Yessentuki mineral water deposit.</title>
        <authorList>
            <person name="Podosokorskaya O.A."/>
            <person name="Elcheninov A.G."/>
            <person name="Petrova N.F."/>
            <person name="Zavarzina D.G."/>
            <person name="Kublanov I.V."/>
            <person name="Merkel A.Y."/>
        </authorList>
    </citation>
    <scope>NUCLEOTIDE SEQUENCE</scope>
    <source>
        <strain evidence="3">09-Me</strain>
    </source>
</reference>
<dbReference type="EMBL" id="JARGDL010000004">
    <property type="protein sequence ID" value="MDF1611496.1"/>
    <property type="molecule type" value="Genomic_DNA"/>
</dbReference>
<evidence type="ECO:0000313" key="3">
    <source>
        <dbReference type="EMBL" id="MDF1611496.1"/>
    </source>
</evidence>
<dbReference type="Gene3D" id="3.40.50.720">
    <property type="entry name" value="NAD(P)-binding Rossmann-like Domain"/>
    <property type="match status" value="1"/>
</dbReference>
<dbReference type="Gene3D" id="3.30.360.10">
    <property type="entry name" value="Dihydrodipicolinate Reductase, domain 2"/>
    <property type="match status" value="1"/>
</dbReference>
<protein>
    <submittedName>
        <fullName evidence="3">Gfo/Idh/MocA family oxidoreductase</fullName>
    </submittedName>
</protein>
<keyword evidence="4" id="KW-1185">Reference proteome</keyword>
<dbReference type="AlphaFoldDB" id="A0AAE3NWT2"/>
<organism evidence="3 4">
    <name type="scientific">Stygiobacter electus</name>
    <dbReference type="NCBI Taxonomy" id="3032292"/>
    <lineage>
        <taxon>Bacteria</taxon>
        <taxon>Pseudomonadati</taxon>
        <taxon>Ignavibacteriota</taxon>
        <taxon>Ignavibacteria</taxon>
        <taxon>Ignavibacteriales</taxon>
        <taxon>Melioribacteraceae</taxon>
        <taxon>Stygiobacter</taxon>
    </lineage>
</organism>
<dbReference type="GO" id="GO:0000166">
    <property type="term" value="F:nucleotide binding"/>
    <property type="evidence" value="ECO:0007669"/>
    <property type="project" value="InterPro"/>
</dbReference>
<dbReference type="PANTHER" id="PTHR43249:SF1">
    <property type="entry name" value="D-GLUCOSIDE 3-DEHYDROGENASE"/>
    <property type="match status" value="1"/>
</dbReference>
<evidence type="ECO:0000313" key="4">
    <source>
        <dbReference type="Proteomes" id="UP001221302"/>
    </source>
</evidence>
<sequence length="300" mass="35051">MDNEQTSKNFLITGVGGYIAPRHLKAIKETNNKLVAAYDPNDSVGILDNYFPHAFYFNSYERFERFISKRNDIDYLTICSPNYLHDTQIRLALHNNINAICEKPIVLFPHNLDLLEKLEENTKKNVFTIMQLRYHPQIIFLKEKIGTKKKYEVELKYITPRGNWYHYSWKGDETKSGGIVMNIGIHLFDLMIYLFGKAVAVEVNQRDFDKASGYIEFDNAFVKWFLSIDEKDLPNNISKTNKRTLRSLKMDNNEIEFSDGFQDLHTLVYQNILVGKGLRIKDARPSIELVDKIRNAKIKR</sequence>
<dbReference type="InterPro" id="IPR036291">
    <property type="entry name" value="NAD(P)-bd_dom_sf"/>
</dbReference>
<accession>A0AAE3NWT2</accession>
<comment type="caution">
    <text evidence="3">The sequence shown here is derived from an EMBL/GenBank/DDBJ whole genome shotgun (WGS) entry which is preliminary data.</text>
</comment>